<dbReference type="EMBL" id="JAGGLB010000021">
    <property type="protein sequence ID" value="MBP1993766.1"/>
    <property type="molecule type" value="Genomic_DNA"/>
</dbReference>
<sequence>MIVIETSRLLLRHYTHEDLHSLYTIFSDPETMTYYPAPFSMQQTQNWIQRNIDRYEHDGFGLWAACLKDSKEFIGDCGLIKQQVNGSTEIEIGYHISKKHWSKGYASEAARACKEYGFGQLGLKKLISIIVPKNMASIRVAEKIGFIKEQEVFIFNKTHYIYSGSKAKD</sequence>
<comment type="caution">
    <text evidence="2">The sequence shown here is derived from an EMBL/GenBank/DDBJ whole genome shotgun (WGS) entry which is preliminary data.</text>
</comment>
<dbReference type="PANTHER" id="PTHR43792:SF1">
    <property type="entry name" value="N-ACETYLTRANSFERASE DOMAIN-CONTAINING PROTEIN"/>
    <property type="match status" value="1"/>
</dbReference>
<accession>A0ABS4J3H2</accession>
<dbReference type="RefSeq" id="WP_209975650.1">
    <property type="nucleotide sequence ID" value="NZ_JAGGLB010000021.1"/>
</dbReference>
<keyword evidence="3" id="KW-1185">Reference proteome</keyword>
<dbReference type="InterPro" id="IPR051531">
    <property type="entry name" value="N-acetyltransferase"/>
</dbReference>
<dbReference type="Proteomes" id="UP001519287">
    <property type="component" value="Unassembled WGS sequence"/>
</dbReference>
<dbReference type="InterPro" id="IPR000182">
    <property type="entry name" value="GNAT_dom"/>
</dbReference>
<reference evidence="2 3" key="1">
    <citation type="submission" date="2021-03" db="EMBL/GenBank/DDBJ databases">
        <title>Genomic Encyclopedia of Type Strains, Phase IV (KMG-IV): sequencing the most valuable type-strain genomes for metagenomic binning, comparative biology and taxonomic classification.</title>
        <authorList>
            <person name="Goeker M."/>
        </authorList>
    </citation>
    <scope>NUCLEOTIDE SEQUENCE [LARGE SCALE GENOMIC DNA]</scope>
    <source>
        <strain evidence="2 3">DSM 26048</strain>
    </source>
</reference>
<evidence type="ECO:0000259" key="1">
    <source>
        <dbReference type="PROSITE" id="PS51186"/>
    </source>
</evidence>
<dbReference type="PANTHER" id="PTHR43792">
    <property type="entry name" value="GNAT FAMILY, PUTATIVE (AFU_ORTHOLOGUE AFUA_3G00765)-RELATED-RELATED"/>
    <property type="match status" value="1"/>
</dbReference>
<dbReference type="SUPFAM" id="SSF55729">
    <property type="entry name" value="Acyl-CoA N-acyltransferases (Nat)"/>
    <property type="match status" value="1"/>
</dbReference>
<evidence type="ECO:0000313" key="2">
    <source>
        <dbReference type="EMBL" id="MBP1993766.1"/>
    </source>
</evidence>
<gene>
    <name evidence="2" type="ORF">J2Z66_005392</name>
</gene>
<name>A0ABS4J3H2_9BACL</name>
<dbReference type="Gene3D" id="3.40.630.30">
    <property type="match status" value="1"/>
</dbReference>
<protein>
    <submittedName>
        <fullName evidence="2">RimJ/RimL family protein N-acetyltransferase</fullName>
    </submittedName>
</protein>
<dbReference type="InterPro" id="IPR016181">
    <property type="entry name" value="Acyl_CoA_acyltransferase"/>
</dbReference>
<feature type="domain" description="N-acetyltransferase" evidence="1">
    <location>
        <begin position="9"/>
        <end position="167"/>
    </location>
</feature>
<dbReference type="Pfam" id="PF13302">
    <property type="entry name" value="Acetyltransf_3"/>
    <property type="match status" value="1"/>
</dbReference>
<dbReference type="PROSITE" id="PS51186">
    <property type="entry name" value="GNAT"/>
    <property type="match status" value="1"/>
</dbReference>
<proteinExistence type="predicted"/>
<evidence type="ECO:0000313" key="3">
    <source>
        <dbReference type="Proteomes" id="UP001519287"/>
    </source>
</evidence>
<organism evidence="2 3">
    <name type="scientific">Paenibacillus eucommiae</name>
    <dbReference type="NCBI Taxonomy" id="1355755"/>
    <lineage>
        <taxon>Bacteria</taxon>
        <taxon>Bacillati</taxon>
        <taxon>Bacillota</taxon>
        <taxon>Bacilli</taxon>
        <taxon>Bacillales</taxon>
        <taxon>Paenibacillaceae</taxon>
        <taxon>Paenibacillus</taxon>
    </lineage>
</organism>